<dbReference type="InterPro" id="IPR013830">
    <property type="entry name" value="SGNH_hydro"/>
</dbReference>
<dbReference type="RefSeq" id="WP_118013638.1">
    <property type="nucleotide sequence ID" value="NZ_QRTJ01000015.1"/>
</dbReference>
<feature type="domain" description="SGNH hydrolase-type esterase" evidence="1">
    <location>
        <begin position="45"/>
        <end position="216"/>
    </location>
</feature>
<proteinExistence type="predicted"/>
<dbReference type="Proteomes" id="UP000286137">
    <property type="component" value="Unassembled WGS sequence"/>
</dbReference>
<dbReference type="InterPro" id="IPR051532">
    <property type="entry name" value="Ester_Hydrolysis_Enzymes"/>
</dbReference>
<evidence type="ECO:0000313" key="2">
    <source>
        <dbReference type="EMBL" id="RGQ67345.1"/>
    </source>
</evidence>
<organism evidence="2 3">
    <name type="scientific">Mediterraneibacter gnavus</name>
    <name type="common">Ruminococcus gnavus</name>
    <dbReference type="NCBI Taxonomy" id="33038"/>
    <lineage>
        <taxon>Bacteria</taxon>
        <taxon>Bacillati</taxon>
        <taxon>Bacillota</taxon>
        <taxon>Clostridia</taxon>
        <taxon>Lachnospirales</taxon>
        <taxon>Lachnospiraceae</taxon>
        <taxon>Mediterraneibacter</taxon>
    </lineage>
</organism>
<dbReference type="PANTHER" id="PTHR30383:SF5">
    <property type="entry name" value="SGNH HYDROLASE-TYPE ESTERASE DOMAIN-CONTAINING PROTEIN"/>
    <property type="match status" value="1"/>
</dbReference>
<dbReference type="AlphaFoldDB" id="A0A412C2C7"/>
<protein>
    <recommendedName>
        <fullName evidence="1">SGNH hydrolase-type esterase domain-containing protein</fullName>
    </recommendedName>
</protein>
<reference evidence="2 3" key="1">
    <citation type="submission" date="2018-08" db="EMBL/GenBank/DDBJ databases">
        <title>A genome reference for cultivated species of the human gut microbiota.</title>
        <authorList>
            <person name="Zou Y."/>
            <person name="Xue W."/>
            <person name="Luo G."/>
        </authorList>
    </citation>
    <scope>NUCLEOTIDE SEQUENCE [LARGE SCALE GENOMIC DNA]</scope>
    <source>
        <strain evidence="2 3">AF27-4BH</strain>
    </source>
</reference>
<dbReference type="SUPFAM" id="SSF52266">
    <property type="entry name" value="SGNH hydrolase"/>
    <property type="match status" value="1"/>
</dbReference>
<evidence type="ECO:0000259" key="1">
    <source>
        <dbReference type="Pfam" id="PF13472"/>
    </source>
</evidence>
<dbReference type="EMBL" id="QRTJ01000015">
    <property type="protein sequence ID" value="RGQ67345.1"/>
    <property type="molecule type" value="Genomic_DNA"/>
</dbReference>
<sequence>MSSTDEGYKRLEYYSKDVAADKKRKEFDIKNHALCYTKQKPDFLFIGDSITEYWELDAYFRSGDHLLVNRGIAGDTTKYLKKRFYTDAVQLQPRYCILEIGINDFIEREGSYWKRAEPTRYNQVVATAKQYITQIVQQAKEESICLILTSLLPILIDEKSKKNYIKELNDWLAEVAKKNNLIFVNYYATMVFPGTDKPLDRITYDGIHPNAKGYQIMATVLRNTLKKHEILI</sequence>
<dbReference type="InterPro" id="IPR036514">
    <property type="entry name" value="SGNH_hydro_sf"/>
</dbReference>
<dbReference type="GO" id="GO:0004622">
    <property type="term" value="F:phosphatidylcholine lysophospholipase activity"/>
    <property type="evidence" value="ECO:0007669"/>
    <property type="project" value="TreeGrafter"/>
</dbReference>
<accession>A0A412C2C7</accession>
<comment type="caution">
    <text evidence="2">The sequence shown here is derived from an EMBL/GenBank/DDBJ whole genome shotgun (WGS) entry which is preliminary data.</text>
</comment>
<gene>
    <name evidence="2" type="ORF">DWY88_08910</name>
</gene>
<dbReference type="Pfam" id="PF13472">
    <property type="entry name" value="Lipase_GDSL_2"/>
    <property type="match status" value="1"/>
</dbReference>
<dbReference type="PANTHER" id="PTHR30383">
    <property type="entry name" value="THIOESTERASE 1/PROTEASE 1/LYSOPHOSPHOLIPASE L1"/>
    <property type="match status" value="1"/>
</dbReference>
<evidence type="ECO:0000313" key="3">
    <source>
        <dbReference type="Proteomes" id="UP000286137"/>
    </source>
</evidence>
<name>A0A412C2C7_MEDGN</name>
<dbReference type="Gene3D" id="3.40.50.1110">
    <property type="entry name" value="SGNH hydrolase"/>
    <property type="match status" value="1"/>
</dbReference>